<dbReference type="RefSeq" id="WP_194140798.1">
    <property type="nucleotide sequence ID" value="NZ_PRDM01000006.1"/>
</dbReference>
<dbReference type="PANTHER" id="PTHR43265:SF1">
    <property type="entry name" value="ESTERASE ESTD"/>
    <property type="match status" value="1"/>
</dbReference>
<dbReference type="GO" id="GO:0016787">
    <property type="term" value="F:hydrolase activity"/>
    <property type="evidence" value="ECO:0007669"/>
    <property type="project" value="UniProtKB-KW"/>
</dbReference>
<evidence type="ECO:0000313" key="3">
    <source>
        <dbReference type="Proteomes" id="UP000640614"/>
    </source>
</evidence>
<dbReference type="Proteomes" id="UP000640614">
    <property type="component" value="Unassembled WGS sequence"/>
</dbReference>
<comment type="caution">
    <text evidence="2">The sequence shown here is derived from an EMBL/GenBank/DDBJ whole genome shotgun (WGS) entry which is preliminary data.</text>
</comment>
<name>A0ABR9TQI3_9FLAO</name>
<accession>A0ABR9TQI3</accession>
<organism evidence="2 3">
    <name type="scientific">Flavobacterium hungaricum</name>
    <dbReference type="NCBI Taxonomy" id="2082725"/>
    <lineage>
        <taxon>Bacteria</taxon>
        <taxon>Pseudomonadati</taxon>
        <taxon>Bacteroidota</taxon>
        <taxon>Flavobacteriia</taxon>
        <taxon>Flavobacteriales</taxon>
        <taxon>Flavobacteriaceae</taxon>
        <taxon>Flavobacterium</taxon>
    </lineage>
</organism>
<dbReference type="Gene3D" id="3.40.50.1820">
    <property type="entry name" value="alpha/beta hydrolase"/>
    <property type="match status" value="1"/>
</dbReference>
<keyword evidence="2" id="KW-0378">Hydrolase</keyword>
<keyword evidence="3" id="KW-1185">Reference proteome</keyword>
<feature type="domain" description="Serine aminopeptidase S33" evidence="1">
    <location>
        <begin position="52"/>
        <end position="172"/>
    </location>
</feature>
<dbReference type="InterPro" id="IPR029058">
    <property type="entry name" value="AB_hydrolase_fold"/>
</dbReference>
<dbReference type="SUPFAM" id="SSF53474">
    <property type="entry name" value="alpha/beta-Hydrolases"/>
    <property type="match status" value="1"/>
</dbReference>
<evidence type="ECO:0000313" key="2">
    <source>
        <dbReference type="EMBL" id="MBE8727638.1"/>
    </source>
</evidence>
<proteinExistence type="predicted"/>
<dbReference type="PANTHER" id="PTHR43265">
    <property type="entry name" value="ESTERASE ESTD"/>
    <property type="match status" value="1"/>
</dbReference>
<dbReference type="InterPro" id="IPR022742">
    <property type="entry name" value="Hydrolase_4"/>
</dbReference>
<protein>
    <submittedName>
        <fullName evidence="2">Alpha/beta hydrolase</fullName>
    </submittedName>
</protein>
<dbReference type="Pfam" id="PF12146">
    <property type="entry name" value="Hydrolase_4"/>
    <property type="match status" value="1"/>
</dbReference>
<gene>
    <name evidence="2" type="ORF">C4F50_22205</name>
</gene>
<reference evidence="2 3" key="1">
    <citation type="submission" date="2018-07" db="EMBL/GenBank/DDBJ databases">
        <title>Genome assembly of strain KB82.</title>
        <authorList>
            <person name="Kukolya J."/>
            <person name="Horvath B."/>
            <person name="Nagy I."/>
            <person name="Toth A."/>
        </authorList>
    </citation>
    <scope>NUCLEOTIDE SEQUENCE [LARGE SCALE GENOMIC DNA]</scope>
    <source>
        <strain evidence="2 3">Kb82</strain>
    </source>
</reference>
<sequence>MNNNFFSNVLVCLLLIVLPEIVFSQSFDFTIQDVKFESQGITLAGSILMPKKPFAAVVIVHGSDPVKREIEFAKRLAKEGIAVLTYDKRGVGESGGVYAGPTVGTNNIDTTNLNLLSQDANAAVNTFQSHLKNKKLPIGLVGFSQAGWIMPIAASKNPQIDFMVLFSCPTITTLEQLRFQFYTNGNNHFWENHTDSDAREHTKNDPDRYQFTATDPKTSLNTLSIPGLWLFGEKDIQIPVKLCIEQLNTLKSQGKPFEYTLFPKLGHNTVSDNDTTPFDISVQWIKQKDFKSKKLKTSNN</sequence>
<dbReference type="EMBL" id="PRDM01000006">
    <property type="protein sequence ID" value="MBE8727638.1"/>
    <property type="molecule type" value="Genomic_DNA"/>
</dbReference>
<evidence type="ECO:0000259" key="1">
    <source>
        <dbReference type="Pfam" id="PF12146"/>
    </source>
</evidence>
<dbReference type="InterPro" id="IPR053145">
    <property type="entry name" value="AB_hydrolase_Est10"/>
</dbReference>